<dbReference type="PANTHER" id="PTHR11439:SF509">
    <property type="entry name" value="RNA-DIRECTED DNA POLYMERASE"/>
    <property type="match status" value="1"/>
</dbReference>
<dbReference type="EMBL" id="BQNB010021463">
    <property type="protein sequence ID" value="GJU06673.1"/>
    <property type="molecule type" value="Genomic_DNA"/>
</dbReference>
<evidence type="ECO:0000313" key="2">
    <source>
        <dbReference type="EMBL" id="GJU06673.1"/>
    </source>
</evidence>
<evidence type="ECO:0000313" key="3">
    <source>
        <dbReference type="Proteomes" id="UP001151760"/>
    </source>
</evidence>
<reference evidence="2" key="2">
    <citation type="submission" date="2022-01" db="EMBL/GenBank/DDBJ databases">
        <authorList>
            <person name="Yamashiro T."/>
            <person name="Shiraishi A."/>
            <person name="Satake H."/>
            <person name="Nakayama K."/>
        </authorList>
    </citation>
    <scope>NUCLEOTIDE SEQUENCE</scope>
</reference>
<proteinExistence type="predicted"/>
<protein>
    <recommendedName>
        <fullName evidence="4">Retrovirus-related Pol polyprotein from transposon TNT 1-94</fullName>
    </recommendedName>
</protein>
<feature type="region of interest" description="Disordered" evidence="1">
    <location>
        <begin position="272"/>
        <end position="335"/>
    </location>
</feature>
<feature type="compositionally biased region" description="Acidic residues" evidence="1">
    <location>
        <begin position="289"/>
        <end position="307"/>
    </location>
</feature>
<evidence type="ECO:0000256" key="1">
    <source>
        <dbReference type="SAM" id="MobiDB-lite"/>
    </source>
</evidence>
<comment type="caution">
    <text evidence="2">The sequence shown here is derived from an EMBL/GenBank/DDBJ whole genome shotgun (WGS) entry which is preliminary data.</text>
</comment>
<keyword evidence="3" id="KW-1185">Reference proteome</keyword>
<reference evidence="2" key="1">
    <citation type="journal article" date="2022" name="Int. J. Mol. Sci.">
        <title>Draft Genome of Tanacetum Coccineum: Genomic Comparison of Closely Related Tanacetum-Family Plants.</title>
        <authorList>
            <person name="Yamashiro T."/>
            <person name="Shiraishi A."/>
            <person name="Nakayama K."/>
            <person name="Satake H."/>
        </authorList>
    </citation>
    <scope>NUCLEOTIDE SEQUENCE</scope>
</reference>
<evidence type="ECO:0008006" key="4">
    <source>
        <dbReference type="Google" id="ProtNLM"/>
    </source>
</evidence>
<dbReference type="PANTHER" id="PTHR11439">
    <property type="entry name" value="GAG-POL-RELATED RETROTRANSPOSON"/>
    <property type="match status" value="1"/>
</dbReference>
<gene>
    <name evidence="2" type="ORF">Tco_1123103</name>
</gene>
<dbReference type="Proteomes" id="UP001151760">
    <property type="component" value="Unassembled WGS sequence"/>
</dbReference>
<name>A0ABQ5J4Z4_9ASTR</name>
<feature type="compositionally biased region" description="Basic and acidic residues" evidence="1">
    <location>
        <begin position="8"/>
        <end position="19"/>
    </location>
</feature>
<feature type="compositionally biased region" description="Basic and acidic residues" evidence="1">
    <location>
        <begin position="557"/>
        <end position="566"/>
    </location>
</feature>
<feature type="region of interest" description="Disordered" evidence="1">
    <location>
        <begin position="1"/>
        <end position="22"/>
    </location>
</feature>
<feature type="region of interest" description="Disordered" evidence="1">
    <location>
        <begin position="541"/>
        <end position="593"/>
    </location>
</feature>
<accession>A0ABQ5J4Z4</accession>
<sequence length="669" mass="74726">MSLTAYADADHAGCQDTRRSTSGSAQFLGDKLVSWSSKNQKCTAISSIEAEYIALFGCYAQILWMRSQLTYYGFQFNKIPLYCDNKSAIALCCNNVPTLTSQAIDIQREPTFQFVLDALALTPCYSVFLITADVPEGQDFDALPTDEEIVSFLRKLGHTGEINSFNDVIAAVVTMVTTASVNDRCQKLKCAVSSEEPVKKSKIVKRSAKKSTKAPAGGVVIRETPEMPLSKKKEKVDVARGKGIELLSDVALTKEAQYKEVPLEELGAAKIKPSVTNEGTGVKPGVPDVTEEESSENEDDEKEEEDELVKSPSNDSDDEENITDKVESDEDEEIDFTTSQLYDDVNIWLNESVQADDEKIQKEGTDAESTNIQQGNENLDISQVIEDAHVTLSTVAKKTEVPVTSSSHSSDLVAKFLNFLDIPHTDAEIVSPMDVHVHHEDDPLKTQVTALVDEHLDARLRATRDEFINLLLASLTERITEQVKNQLPQLLPEEVSNFPPPPLVIQRMVTESLDHDVLAKELFSTYDKVYSFKRIQKDKDEDPFAGSDRGLKKRKTSKDAESTKEEPEFEVANSDMLQDQKENPSNDDEEPKGKLEYDFEECYKALSKKLDWENLEGDDYPFDLTKPLPLVMSRNRQKTKAAQYDLPGIKDTVPNIWSPVKVAYDKHAL</sequence>
<organism evidence="2 3">
    <name type="scientific">Tanacetum coccineum</name>
    <dbReference type="NCBI Taxonomy" id="301880"/>
    <lineage>
        <taxon>Eukaryota</taxon>
        <taxon>Viridiplantae</taxon>
        <taxon>Streptophyta</taxon>
        <taxon>Embryophyta</taxon>
        <taxon>Tracheophyta</taxon>
        <taxon>Spermatophyta</taxon>
        <taxon>Magnoliopsida</taxon>
        <taxon>eudicotyledons</taxon>
        <taxon>Gunneridae</taxon>
        <taxon>Pentapetalae</taxon>
        <taxon>asterids</taxon>
        <taxon>campanulids</taxon>
        <taxon>Asterales</taxon>
        <taxon>Asteraceae</taxon>
        <taxon>Asteroideae</taxon>
        <taxon>Anthemideae</taxon>
        <taxon>Anthemidinae</taxon>
        <taxon>Tanacetum</taxon>
    </lineage>
</organism>
<feature type="compositionally biased region" description="Acidic residues" evidence="1">
    <location>
        <begin position="315"/>
        <end position="335"/>
    </location>
</feature>
<dbReference type="CDD" id="cd09272">
    <property type="entry name" value="RNase_HI_RT_Ty1"/>
    <property type="match status" value="1"/>
</dbReference>